<proteinExistence type="predicted"/>
<dbReference type="OrthoDB" id="2417521at2"/>
<dbReference type="InterPro" id="IPR011990">
    <property type="entry name" value="TPR-like_helical_dom_sf"/>
</dbReference>
<sequence length="202" mass="23154">MIEEKIETAFDAFENGEVQQAYRLFDEMKSELETGHDDYSTYQHALGYLYIADQKFDEAREHYLAMLEDAEADERPSILHQLGTVEQLDSEFSQAEDYFRQEAACLSDDDHAAMAANYYAHGYTMMLSGDYRTALRLLQQSLEKADDDIRAHAERALGELFAAQNDMTQARDHFTAAKKHFRASGDHLGAEEIEMLESIIFE</sequence>
<dbReference type="Gene3D" id="1.25.40.10">
    <property type="entry name" value="Tetratricopeptide repeat domain"/>
    <property type="match status" value="1"/>
</dbReference>
<evidence type="ECO:0000313" key="1">
    <source>
        <dbReference type="EMBL" id="TDM02507.1"/>
    </source>
</evidence>
<protein>
    <recommendedName>
        <fullName evidence="3">Tetratricopeptide repeat protein</fullName>
    </recommendedName>
</protein>
<evidence type="ECO:0000313" key="2">
    <source>
        <dbReference type="Proteomes" id="UP000295280"/>
    </source>
</evidence>
<comment type="caution">
    <text evidence="1">The sequence shown here is derived from an EMBL/GenBank/DDBJ whole genome shotgun (WGS) entry which is preliminary data.</text>
</comment>
<reference evidence="1 2" key="1">
    <citation type="submission" date="2019-01" db="EMBL/GenBank/DDBJ databases">
        <title>Draft genome sequences of the type strains of six Macrococcus species.</title>
        <authorList>
            <person name="Mazhar S."/>
            <person name="Altermann E."/>
            <person name="Hill C."/>
            <person name="Mcauliffe O."/>
        </authorList>
    </citation>
    <scope>NUCLEOTIDE SEQUENCE [LARGE SCALE GENOMIC DNA]</scope>
    <source>
        <strain evidence="1 2">ATCC 51828</strain>
    </source>
</reference>
<name>A0A9Q8FQK8_9STAP</name>
<dbReference type="RefSeq" id="WP_133417989.1">
    <property type="nucleotide sequence ID" value="NZ_SCWD01000002.1"/>
</dbReference>
<keyword evidence="2" id="KW-1185">Reference proteome</keyword>
<organism evidence="1 2">
    <name type="scientific">Macrococcus carouselicus</name>
    <dbReference type="NCBI Taxonomy" id="69969"/>
    <lineage>
        <taxon>Bacteria</taxon>
        <taxon>Bacillati</taxon>
        <taxon>Bacillota</taxon>
        <taxon>Bacilli</taxon>
        <taxon>Bacillales</taxon>
        <taxon>Staphylococcaceae</taxon>
        <taxon>Macrococcus</taxon>
    </lineage>
</organism>
<dbReference type="Proteomes" id="UP000295280">
    <property type="component" value="Unassembled WGS sequence"/>
</dbReference>
<accession>A0A9Q8FQK8</accession>
<evidence type="ECO:0008006" key="3">
    <source>
        <dbReference type="Google" id="ProtNLM"/>
    </source>
</evidence>
<gene>
    <name evidence="1" type="ORF">ERX40_08100</name>
</gene>
<dbReference type="EMBL" id="SCWD01000002">
    <property type="protein sequence ID" value="TDM02507.1"/>
    <property type="molecule type" value="Genomic_DNA"/>
</dbReference>
<dbReference type="AlphaFoldDB" id="A0A9Q8FQK8"/>
<dbReference type="SUPFAM" id="SSF81901">
    <property type="entry name" value="HCP-like"/>
    <property type="match status" value="1"/>
</dbReference>